<feature type="signal peptide" evidence="1">
    <location>
        <begin position="1"/>
        <end position="19"/>
    </location>
</feature>
<dbReference type="Proteomes" id="UP000813444">
    <property type="component" value="Unassembled WGS sequence"/>
</dbReference>
<dbReference type="PIRSF" id="PIRSF029958">
    <property type="entry name" value="Necrosis-inducing_protein"/>
    <property type="match status" value="1"/>
</dbReference>
<accession>A0A8K0SGK9</accession>
<evidence type="ECO:0000256" key="1">
    <source>
        <dbReference type="SAM" id="SignalP"/>
    </source>
</evidence>
<dbReference type="PANTHER" id="PTHR33657:SF6">
    <property type="entry name" value="SECRETED PROTEIN"/>
    <property type="match status" value="1"/>
</dbReference>
<dbReference type="EMBL" id="JAGPNK010000017">
    <property type="protein sequence ID" value="KAH7305799.1"/>
    <property type="molecule type" value="Genomic_DNA"/>
</dbReference>
<reference evidence="2" key="1">
    <citation type="journal article" date="2021" name="Nat. Commun.">
        <title>Genetic determinants of endophytism in the Arabidopsis root mycobiome.</title>
        <authorList>
            <person name="Mesny F."/>
            <person name="Miyauchi S."/>
            <person name="Thiergart T."/>
            <person name="Pickel B."/>
            <person name="Atanasova L."/>
            <person name="Karlsson M."/>
            <person name="Huettel B."/>
            <person name="Barry K.W."/>
            <person name="Haridas S."/>
            <person name="Chen C."/>
            <person name="Bauer D."/>
            <person name="Andreopoulos W."/>
            <person name="Pangilinan J."/>
            <person name="LaButti K."/>
            <person name="Riley R."/>
            <person name="Lipzen A."/>
            <person name="Clum A."/>
            <person name="Drula E."/>
            <person name="Henrissat B."/>
            <person name="Kohler A."/>
            <person name="Grigoriev I.V."/>
            <person name="Martin F.M."/>
            <person name="Hacquard S."/>
        </authorList>
    </citation>
    <scope>NUCLEOTIDE SEQUENCE</scope>
    <source>
        <strain evidence="2">MPI-CAGE-CH-0235</strain>
    </source>
</reference>
<gene>
    <name evidence="2" type="ORF">B0I35DRAFT_443308</name>
</gene>
<evidence type="ECO:0000313" key="2">
    <source>
        <dbReference type="EMBL" id="KAH7305799.1"/>
    </source>
</evidence>
<sequence>MQSSLKAIVILGALSVTQAFPAKRDIISALPGSADEIDLRFQPLLDFDRDGCYNTAAIDSSGYTNPGLSATGTPEGRCRDPPQLQNSNVYSRRRCNNGYCAVMYEYYFEKDQAVRGSFLGGHRHDWENIVVFSQGNSIIRVAASCHGGYGDASNSFPASGTRPYLVYHKDGISTHCFRFANGDDIAGPENHFGQFYTSPLISWDRWPSVDLRNRMLAAWSGGVGPKLDGEFGDNLRNAAGDGVPGFDPYLDA</sequence>
<protein>
    <submittedName>
        <fullName evidence="2">Secreted protein</fullName>
    </submittedName>
</protein>
<dbReference type="PANTHER" id="PTHR33657">
    <property type="entry name" value="DOMAIN PROTEIN, PUTATIVE (AFU_ORTHOLOGUE AFUA_5G00600)-RELATED"/>
    <property type="match status" value="1"/>
</dbReference>
<organism evidence="2 3">
    <name type="scientific">Stachybotrys elegans</name>
    <dbReference type="NCBI Taxonomy" id="80388"/>
    <lineage>
        <taxon>Eukaryota</taxon>
        <taxon>Fungi</taxon>
        <taxon>Dikarya</taxon>
        <taxon>Ascomycota</taxon>
        <taxon>Pezizomycotina</taxon>
        <taxon>Sordariomycetes</taxon>
        <taxon>Hypocreomycetidae</taxon>
        <taxon>Hypocreales</taxon>
        <taxon>Stachybotryaceae</taxon>
        <taxon>Stachybotrys</taxon>
    </lineage>
</organism>
<dbReference type="Pfam" id="PF05630">
    <property type="entry name" value="NPP1"/>
    <property type="match status" value="1"/>
</dbReference>
<dbReference type="OrthoDB" id="89086at2759"/>
<feature type="chain" id="PRO_5035452150" evidence="1">
    <location>
        <begin position="20"/>
        <end position="252"/>
    </location>
</feature>
<proteinExistence type="predicted"/>
<comment type="caution">
    <text evidence="2">The sequence shown here is derived from an EMBL/GenBank/DDBJ whole genome shotgun (WGS) entry which is preliminary data.</text>
</comment>
<name>A0A8K0SGK9_9HYPO</name>
<dbReference type="AlphaFoldDB" id="A0A8K0SGK9"/>
<dbReference type="InterPro" id="IPR008701">
    <property type="entry name" value="NPP1"/>
</dbReference>
<keyword evidence="3" id="KW-1185">Reference proteome</keyword>
<evidence type="ECO:0000313" key="3">
    <source>
        <dbReference type="Proteomes" id="UP000813444"/>
    </source>
</evidence>
<keyword evidence="1" id="KW-0732">Signal</keyword>